<dbReference type="PANTHER" id="PTHR43800:SF1">
    <property type="entry name" value="PEPTIDYL-LYSINE N-ACETYLTRANSFERASE YJAB"/>
    <property type="match status" value="1"/>
</dbReference>
<name>A0AAU7K728_9SPHI</name>
<dbReference type="PANTHER" id="PTHR43800">
    <property type="entry name" value="PEPTIDYL-LYSINE N-ACETYLTRANSFERASE YJAB"/>
    <property type="match status" value="1"/>
</dbReference>
<dbReference type="AlphaFoldDB" id="A0AAU7K728"/>
<sequence>MKEAIIVATGRKDYEELITVWESSVRATHYFLSENDIITYRSLILNEYFDQVRLYAIKIGEEVMGFTGINKKSIQMLFIRPDARGKGLGKRLIDFAKKEHDAYMVDVNEQNEQAVGFYQKLGFVTIERSEIDGAGKPFPILTMALQA</sequence>
<reference evidence="4" key="1">
    <citation type="submission" date="2024-05" db="EMBL/GenBank/DDBJ databases">
        <authorList>
            <person name="Kim S."/>
            <person name="Heo J."/>
            <person name="Choi H."/>
            <person name="Choi Y."/>
            <person name="Kwon S.-W."/>
            <person name="Kim Y."/>
        </authorList>
    </citation>
    <scope>NUCLEOTIDE SEQUENCE</scope>
    <source>
        <strain evidence="4">KACC 23697</strain>
    </source>
</reference>
<dbReference type="InterPro" id="IPR000182">
    <property type="entry name" value="GNAT_dom"/>
</dbReference>
<evidence type="ECO:0000259" key="3">
    <source>
        <dbReference type="PROSITE" id="PS51186"/>
    </source>
</evidence>
<dbReference type="CDD" id="cd04301">
    <property type="entry name" value="NAT_SF"/>
    <property type="match status" value="1"/>
</dbReference>
<dbReference type="RefSeq" id="WP_406825644.1">
    <property type="nucleotide sequence ID" value="NZ_CP157485.1"/>
</dbReference>
<dbReference type="InterPro" id="IPR016181">
    <property type="entry name" value="Acyl_CoA_acyltransferase"/>
</dbReference>
<protein>
    <submittedName>
        <fullName evidence="4">GNAT family N-acetyltransferase</fullName>
        <ecNumber evidence="4">2.3.1.-</ecNumber>
    </submittedName>
</protein>
<proteinExistence type="predicted"/>
<dbReference type="Gene3D" id="3.40.630.30">
    <property type="match status" value="1"/>
</dbReference>
<feature type="domain" description="N-acetyltransferase" evidence="3">
    <location>
        <begin position="5"/>
        <end position="147"/>
    </location>
</feature>
<dbReference type="GO" id="GO:0016747">
    <property type="term" value="F:acyltransferase activity, transferring groups other than amino-acyl groups"/>
    <property type="evidence" value="ECO:0007669"/>
    <property type="project" value="InterPro"/>
</dbReference>
<evidence type="ECO:0000256" key="2">
    <source>
        <dbReference type="ARBA" id="ARBA00023315"/>
    </source>
</evidence>
<dbReference type="SUPFAM" id="SSF55729">
    <property type="entry name" value="Acyl-CoA N-acyltransferases (Nat)"/>
    <property type="match status" value="1"/>
</dbReference>
<evidence type="ECO:0000313" key="4">
    <source>
        <dbReference type="EMBL" id="XBO48258.1"/>
    </source>
</evidence>
<organism evidence="4">
    <name type="scientific">Pedobacter sp. KACC 23697</name>
    <dbReference type="NCBI Taxonomy" id="3149230"/>
    <lineage>
        <taxon>Bacteria</taxon>
        <taxon>Pseudomonadati</taxon>
        <taxon>Bacteroidota</taxon>
        <taxon>Sphingobacteriia</taxon>
        <taxon>Sphingobacteriales</taxon>
        <taxon>Sphingobacteriaceae</taxon>
        <taxon>Pedobacter</taxon>
    </lineage>
</organism>
<dbReference type="EC" id="2.3.1.-" evidence="4"/>
<keyword evidence="2 4" id="KW-0012">Acyltransferase</keyword>
<evidence type="ECO:0000256" key="1">
    <source>
        <dbReference type="ARBA" id="ARBA00022679"/>
    </source>
</evidence>
<dbReference type="EMBL" id="CP157485">
    <property type="protein sequence ID" value="XBO48258.1"/>
    <property type="molecule type" value="Genomic_DNA"/>
</dbReference>
<gene>
    <name evidence="4" type="ORF">ABEG20_01420</name>
</gene>
<dbReference type="Pfam" id="PF13673">
    <property type="entry name" value="Acetyltransf_10"/>
    <property type="match status" value="1"/>
</dbReference>
<dbReference type="PROSITE" id="PS51186">
    <property type="entry name" value="GNAT"/>
    <property type="match status" value="1"/>
</dbReference>
<accession>A0AAU7K728</accession>
<keyword evidence="1 4" id="KW-0808">Transferase</keyword>